<evidence type="ECO:0000256" key="2">
    <source>
        <dbReference type="ARBA" id="ARBA00022475"/>
    </source>
</evidence>
<feature type="transmembrane region" description="Helical" evidence="6">
    <location>
        <begin position="20"/>
        <end position="41"/>
    </location>
</feature>
<evidence type="ECO:0000256" key="1">
    <source>
        <dbReference type="ARBA" id="ARBA00004651"/>
    </source>
</evidence>
<dbReference type="InterPro" id="IPR002797">
    <property type="entry name" value="Polysacc_synth"/>
</dbReference>
<feature type="transmembrane region" description="Helical" evidence="6">
    <location>
        <begin position="368"/>
        <end position="387"/>
    </location>
</feature>
<feature type="transmembrane region" description="Helical" evidence="6">
    <location>
        <begin position="180"/>
        <end position="203"/>
    </location>
</feature>
<comment type="caution">
    <text evidence="7">The sequence shown here is derived from an EMBL/GenBank/DDBJ whole genome shotgun (WGS) entry which is preliminary data.</text>
</comment>
<dbReference type="PANTHER" id="PTHR30250">
    <property type="entry name" value="PST FAMILY PREDICTED COLANIC ACID TRANSPORTER"/>
    <property type="match status" value="1"/>
</dbReference>
<dbReference type="OrthoDB" id="9815702at2"/>
<evidence type="ECO:0000313" key="8">
    <source>
        <dbReference type="Proteomes" id="UP000028531"/>
    </source>
</evidence>
<feature type="transmembrane region" description="Helical" evidence="6">
    <location>
        <begin position="393"/>
        <end position="412"/>
    </location>
</feature>
<evidence type="ECO:0000256" key="3">
    <source>
        <dbReference type="ARBA" id="ARBA00022692"/>
    </source>
</evidence>
<name>A0A084JTY7_NONUL</name>
<reference evidence="7 8" key="1">
    <citation type="submission" date="2014-07" db="EMBL/GenBank/DDBJ databases">
        <title>Draft genome sequence of Nonlabens ulvanivorans, an ulvan degrading bacterium.</title>
        <authorList>
            <person name="Kopel M."/>
            <person name="Helbert W."/>
            <person name="Henrissat B."/>
            <person name="Doniger T."/>
            <person name="Banin E."/>
        </authorList>
    </citation>
    <scope>NUCLEOTIDE SEQUENCE [LARGE SCALE GENOMIC DNA]</scope>
    <source>
        <strain evidence="7 8">PLR</strain>
    </source>
</reference>
<feature type="transmembrane region" description="Helical" evidence="6">
    <location>
        <begin position="125"/>
        <end position="142"/>
    </location>
</feature>
<evidence type="ECO:0000256" key="4">
    <source>
        <dbReference type="ARBA" id="ARBA00022989"/>
    </source>
</evidence>
<dbReference type="GO" id="GO:0005886">
    <property type="term" value="C:plasma membrane"/>
    <property type="evidence" value="ECO:0007669"/>
    <property type="project" value="UniProtKB-SubCell"/>
</dbReference>
<keyword evidence="4 6" id="KW-1133">Transmembrane helix</keyword>
<accession>A0A084JTY7</accession>
<feature type="transmembrane region" description="Helical" evidence="6">
    <location>
        <begin position="334"/>
        <end position="356"/>
    </location>
</feature>
<dbReference type="PANTHER" id="PTHR30250:SF11">
    <property type="entry name" value="O-ANTIGEN TRANSPORTER-RELATED"/>
    <property type="match status" value="1"/>
</dbReference>
<dbReference type="RefSeq" id="WP_036583227.1">
    <property type="nucleotide sequence ID" value="NZ_JPJI01000032.1"/>
</dbReference>
<dbReference type="Pfam" id="PF01943">
    <property type="entry name" value="Polysacc_synt"/>
    <property type="match status" value="1"/>
</dbReference>
<sequence length="423" mass="48506">MMRKLSKKLSEEEKTVAKNYGALIVLQGLNYLLPLLIIPFLERQLGLEKFGLVMLAQYLMAFCVAAADFGFNVTATREISILKAEKGDYSTIYFKVFWARMILLVVVFMLLNLVVFLVPRFTVEWEIYLLSYGAVIGQILLPDWFFQGIEKMKLLTIVNVLAKLIFTLLLFLFISNPDDYTFVPIFNSIGFLTAGLISFFLSLKYVKWQWPNFKDSKDFYNESFQIFISNIASQLSNAANGVVLGFFGGDAIVGIFSAFDKLIIAAKKMYLPFYQAMYPYFSRKSFNEKLKMMKKLIPVITIVGIIGFSIIFLMGDWIIQSLYKDDTIYENVYLFKWMGLIAFFTGLSLLFHSLYAPARKLFNDRMKMTIIAGIFNIILSLIIVPIYGLKGTVISVICTEFVLLGIAALFYYKDFKKSLWVKS</sequence>
<evidence type="ECO:0000256" key="5">
    <source>
        <dbReference type="ARBA" id="ARBA00023136"/>
    </source>
</evidence>
<evidence type="ECO:0000313" key="7">
    <source>
        <dbReference type="EMBL" id="KEZ92421.1"/>
    </source>
</evidence>
<feature type="transmembrane region" description="Helical" evidence="6">
    <location>
        <begin position="53"/>
        <end position="75"/>
    </location>
</feature>
<comment type="subcellular location">
    <subcellularLocation>
        <location evidence="1">Cell membrane</location>
        <topology evidence="1">Multi-pass membrane protein</topology>
    </subcellularLocation>
</comment>
<organism evidence="7 8">
    <name type="scientific">Nonlabens ulvanivorans</name>
    <name type="common">Persicivirga ulvanivorans</name>
    <dbReference type="NCBI Taxonomy" id="906888"/>
    <lineage>
        <taxon>Bacteria</taxon>
        <taxon>Pseudomonadati</taxon>
        <taxon>Bacteroidota</taxon>
        <taxon>Flavobacteriia</taxon>
        <taxon>Flavobacteriales</taxon>
        <taxon>Flavobacteriaceae</taxon>
        <taxon>Nonlabens</taxon>
    </lineage>
</organism>
<feature type="transmembrane region" description="Helical" evidence="6">
    <location>
        <begin position="296"/>
        <end position="314"/>
    </location>
</feature>
<evidence type="ECO:0000256" key="6">
    <source>
        <dbReference type="SAM" id="Phobius"/>
    </source>
</evidence>
<dbReference type="EMBL" id="JPJI01000032">
    <property type="protein sequence ID" value="KEZ92421.1"/>
    <property type="molecule type" value="Genomic_DNA"/>
</dbReference>
<dbReference type="Proteomes" id="UP000028531">
    <property type="component" value="Unassembled WGS sequence"/>
</dbReference>
<feature type="transmembrane region" description="Helical" evidence="6">
    <location>
        <begin position="96"/>
        <end position="119"/>
    </location>
</feature>
<evidence type="ECO:0008006" key="9">
    <source>
        <dbReference type="Google" id="ProtNLM"/>
    </source>
</evidence>
<dbReference type="InterPro" id="IPR050833">
    <property type="entry name" value="Poly_Biosynth_Transport"/>
</dbReference>
<keyword evidence="3 6" id="KW-0812">Transmembrane</keyword>
<dbReference type="AlphaFoldDB" id="A0A084JTY7"/>
<proteinExistence type="predicted"/>
<feature type="transmembrane region" description="Helical" evidence="6">
    <location>
        <begin position="154"/>
        <end position="174"/>
    </location>
</feature>
<protein>
    <recommendedName>
        <fullName evidence="9">Polysaccharide biosynthesis protein</fullName>
    </recommendedName>
</protein>
<gene>
    <name evidence="7" type="ORF">IL45_09725</name>
</gene>
<keyword evidence="5 6" id="KW-0472">Membrane</keyword>
<keyword evidence="2" id="KW-1003">Cell membrane</keyword>